<evidence type="ECO:0000313" key="4">
    <source>
        <dbReference type="EMBL" id="MFC7192476.1"/>
    </source>
</evidence>
<protein>
    <recommendedName>
        <fullName evidence="2">DUF6199 domain-containing protein</fullName>
    </recommendedName>
</protein>
<dbReference type="GeneID" id="76202156"/>
<dbReference type="InterPro" id="IPR045679">
    <property type="entry name" value="DUF6199"/>
</dbReference>
<reference evidence="5" key="2">
    <citation type="journal article" date="2019" name="Int. J. Syst. Evol. Microbiol.">
        <title>The Global Catalogue of Microorganisms (GCM) 10K type strain sequencing project: providing services to taxonomists for standard genome sequencing and annotation.</title>
        <authorList>
            <consortium name="The Broad Institute Genomics Platform"/>
            <consortium name="The Broad Institute Genome Sequencing Center for Infectious Disease"/>
            <person name="Wu L."/>
            <person name="Ma J."/>
        </authorList>
    </citation>
    <scope>NUCLEOTIDE SEQUENCE [LARGE SCALE GENOMIC DNA]</scope>
    <source>
        <strain evidence="5">RDMS1</strain>
    </source>
</reference>
<evidence type="ECO:0000256" key="1">
    <source>
        <dbReference type="SAM" id="Phobius"/>
    </source>
</evidence>
<evidence type="ECO:0000313" key="5">
    <source>
        <dbReference type="Proteomes" id="UP001596417"/>
    </source>
</evidence>
<feature type="transmembrane region" description="Helical" evidence="1">
    <location>
        <begin position="68"/>
        <end position="89"/>
    </location>
</feature>
<dbReference type="RefSeq" id="WP_264822438.1">
    <property type="nucleotide sequence ID" value="NZ_CP110250.1"/>
</dbReference>
<gene>
    <name evidence="3" type="ORF">ACFQL7_21145</name>
    <name evidence="4" type="ORF">ACFQL7_23440</name>
</gene>
<keyword evidence="5" id="KW-1185">Reference proteome</keyword>
<sequence length="91" mass="9664">MGPLLVIFSSIILDGVETSPATDIVHSLLLLVIGGLRVIKPSMRTRLTAQFGAGGSTLRMSEIEPPVWKVWVTRALGIGMLAGAIWLLVGP</sequence>
<feature type="domain" description="DUF6199" evidence="2">
    <location>
        <begin position="28"/>
        <end position="90"/>
    </location>
</feature>
<reference evidence="4" key="1">
    <citation type="journal article" date="2014" name="Int. J. Syst. Evol. Microbiol.">
        <title>Complete genome sequence of Corynebacterium casei LMG S-19264T (=DSM 44701T), isolated from a smear-ripened cheese.</title>
        <authorList>
            <consortium name="US DOE Joint Genome Institute (JGI-PGF)"/>
            <person name="Walter F."/>
            <person name="Albersmeier A."/>
            <person name="Kalinowski J."/>
            <person name="Ruckert C."/>
        </authorList>
    </citation>
    <scope>NUCLEOTIDE SEQUENCE [LARGE SCALE GENOMIC DNA]</scope>
    <source>
        <strain evidence="4">NBRC 107106</strain>
    </source>
</reference>
<keyword evidence="1" id="KW-1133">Transmembrane helix</keyword>
<organism evidence="4 5">
    <name type="scientific">Halocatena marina</name>
    <dbReference type="NCBI Taxonomy" id="2934937"/>
    <lineage>
        <taxon>Archaea</taxon>
        <taxon>Methanobacteriati</taxon>
        <taxon>Methanobacteriota</taxon>
        <taxon>Stenosarchaea group</taxon>
        <taxon>Halobacteria</taxon>
        <taxon>Halobacteriales</taxon>
        <taxon>Natronomonadaceae</taxon>
        <taxon>Halocatena</taxon>
    </lineage>
</organism>
<evidence type="ECO:0000313" key="3">
    <source>
        <dbReference type="EMBL" id="MFC7192061.1"/>
    </source>
</evidence>
<dbReference type="AlphaFoldDB" id="A0ABD5YW70"/>
<proteinExistence type="predicted"/>
<dbReference type="EMBL" id="JBHTAX010000004">
    <property type="protein sequence ID" value="MFC7192061.1"/>
    <property type="molecule type" value="Genomic_DNA"/>
</dbReference>
<accession>A0ABD5YW70</accession>
<dbReference type="Proteomes" id="UP001596417">
    <property type="component" value="Unassembled WGS sequence"/>
</dbReference>
<dbReference type="EMBL" id="JBHTAX010000004">
    <property type="protein sequence ID" value="MFC7192476.1"/>
    <property type="molecule type" value="Genomic_DNA"/>
</dbReference>
<keyword evidence="1" id="KW-0812">Transmembrane</keyword>
<comment type="caution">
    <text evidence="4">The sequence shown here is derived from an EMBL/GenBank/DDBJ whole genome shotgun (WGS) entry which is preliminary data.</text>
</comment>
<reference evidence="4" key="3">
    <citation type="submission" date="2024-09" db="EMBL/GenBank/DDBJ databases">
        <authorList>
            <person name="Sun Q."/>
        </authorList>
    </citation>
    <scope>NUCLEOTIDE SEQUENCE</scope>
    <source>
        <strain evidence="4">NBRC 107106</strain>
    </source>
</reference>
<keyword evidence="1" id="KW-0472">Membrane</keyword>
<dbReference type="Pfam" id="PF19701">
    <property type="entry name" value="DUF6199"/>
    <property type="match status" value="1"/>
</dbReference>
<name>A0ABD5YW70_9EURY</name>
<evidence type="ECO:0000259" key="2">
    <source>
        <dbReference type="Pfam" id="PF19701"/>
    </source>
</evidence>